<dbReference type="EMBL" id="FOXP01000003">
    <property type="protein sequence ID" value="SFP56941.1"/>
    <property type="molecule type" value="Genomic_DNA"/>
</dbReference>
<dbReference type="SUPFAM" id="SSF50129">
    <property type="entry name" value="GroES-like"/>
    <property type="match status" value="1"/>
</dbReference>
<keyword evidence="1" id="KW-0521">NADP</keyword>
<evidence type="ECO:0000313" key="4">
    <source>
        <dbReference type="EMBL" id="SFP56941.1"/>
    </source>
</evidence>
<dbReference type="GO" id="GO:0003960">
    <property type="term" value="F:quinone reductase (NADPH) activity"/>
    <property type="evidence" value="ECO:0007669"/>
    <property type="project" value="InterPro"/>
</dbReference>
<organism evidence="4 5">
    <name type="scientific">Sphingomonas rubra</name>
    <dbReference type="NCBI Taxonomy" id="634430"/>
    <lineage>
        <taxon>Bacteria</taxon>
        <taxon>Pseudomonadati</taxon>
        <taxon>Pseudomonadota</taxon>
        <taxon>Alphaproteobacteria</taxon>
        <taxon>Sphingomonadales</taxon>
        <taxon>Sphingomonadaceae</taxon>
        <taxon>Sphingomonas</taxon>
    </lineage>
</organism>
<dbReference type="CDD" id="cd05286">
    <property type="entry name" value="QOR2"/>
    <property type="match status" value="1"/>
</dbReference>
<reference evidence="4 5" key="1">
    <citation type="submission" date="2016-10" db="EMBL/GenBank/DDBJ databases">
        <authorList>
            <person name="de Groot N.N."/>
        </authorList>
    </citation>
    <scope>NUCLEOTIDE SEQUENCE [LARGE SCALE GENOMIC DNA]</scope>
    <source>
        <strain evidence="4 5">CGMCC 1.9113</strain>
    </source>
</reference>
<dbReference type="FunFam" id="3.40.50.720:FF:000053">
    <property type="entry name" value="Quinone oxidoreductase 1"/>
    <property type="match status" value="1"/>
</dbReference>
<dbReference type="InterPro" id="IPR036291">
    <property type="entry name" value="NAD(P)-bd_dom_sf"/>
</dbReference>
<proteinExistence type="predicted"/>
<dbReference type="InterPro" id="IPR011032">
    <property type="entry name" value="GroES-like_sf"/>
</dbReference>
<name>A0A1I5RF54_9SPHN</name>
<dbReference type="Gene3D" id="3.90.180.10">
    <property type="entry name" value="Medium-chain alcohol dehydrogenases, catalytic domain"/>
    <property type="match status" value="1"/>
</dbReference>
<gene>
    <name evidence="4" type="ORF">SAMN04488241_103206</name>
</gene>
<evidence type="ECO:0000259" key="3">
    <source>
        <dbReference type="SMART" id="SM00829"/>
    </source>
</evidence>
<dbReference type="AlphaFoldDB" id="A0A1I5RF54"/>
<accession>A0A1I5RF54</accession>
<dbReference type="SMART" id="SM00829">
    <property type="entry name" value="PKS_ER"/>
    <property type="match status" value="1"/>
</dbReference>
<sequence>MTDFRVTIDRTGGPDVMRNEPVDAAALIPGPGEVRVRQTAVGLNFIDTYQRSGLYPVALPSGLGAEAAGVVEAVGDGVTDLAVGRRVAYGTGPLGAYATVRLIPAEHLVPLPDDVGNEAAAAAMLKGMTACYLIEQCAEVRPGQTVLVHAAAGGMGSILVPWLAHRGAVVIAHAGTAEKAERAREAGAAHVLSCPMATLASEVRALTGGAGVEVVLDGVGAASWDASLASLAPTGLLVSYGNASGAVPPFTALDLMKAGSVFVTRPTLAHYGATAAQRRHLAERVFAMMAAGLPFPIGQRFSLHDAPAAHRAIEGRGTHGATVMTV</sequence>
<dbReference type="SUPFAM" id="SSF51735">
    <property type="entry name" value="NAD(P)-binding Rossmann-fold domains"/>
    <property type="match status" value="1"/>
</dbReference>
<dbReference type="InterPro" id="IPR013149">
    <property type="entry name" value="ADH-like_C"/>
</dbReference>
<dbReference type="OrthoDB" id="9805883at2"/>
<dbReference type="Pfam" id="PF00107">
    <property type="entry name" value="ADH_zinc_N"/>
    <property type="match status" value="1"/>
</dbReference>
<keyword evidence="2" id="KW-0560">Oxidoreductase</keyword>
<dbReference type="PANTHER" id="PTHR48106:SF13">
    <property type="entry name" value="QUINONE OXIDOREDUCTASE-RELATED"/>
    <property type="match status" value="1"/>
</dbReference>
<dbReference type="STRING" id="634430.SAMN04488241_103206"/>
<dbReference type="RefSeq" id="WP_093332425.1">
    <property type="nucleotide sequence ID" value="NZ_FOXP01000003.1"/>
</dbReference>
<evidence type="ECO:0000256" key="2">
    <source>
        <dbReference type="ARBA" id="ARBA00023002"/>
    </source>
</evidence>
<dbReference type="PANTHER" id="PTHR48106">
    <property type="entry name" value="QUINONE OXIDOREDUCTASE PIG3-RELATED"/>
    <property type="match status" value="1"/>
</dbReference>
<keyword evidence="5" id="KW-1185">Reference proteome</keyword>
<dbReference type="InterPro" id="IPR047618">
    <property type="entry name" value="QOR-like"/>
</dbReference>
<dbReference type="InterPro" id="IPR013154">
    <property type="entry name" value="ADH-like_N"/>
</dbReference>
<dbReference type="InterPro" id="IPR020843">
    <property type="entry name" value="ER"/>
</dbReference>
<evidence type="ECO:0000256" key="1">
    <source>
        <dbReference type="ARBA" id="ARBA00022857"/>
    </source>
</evidence>
<dbReference type="GO" id="GO:0005829">
    <property type="term" value="C:cytosol"/>
    <property type="evidence" value="ECO:0007669"/>
    <property type="project" value="TreeGrafter"/>
</dbReference>
<dbReference type="Gene3D" id="3.40.50.720">
    <property type="entry name" value="NAD(P)-binding Rossmann-like Domain"/>
    <property type="match status" value="1"/>
</dbReference>
<dbReference type="GO" id="GO:0035925">
    <property type="term" value="F:mRNA 3'-UTR AU-rich region binding"/>
    <property type="evidence" value="ECO:0007669"/>
    <property type="project" value="TreeGrafter"/>
</dbReference>
<dbReference type="Proteomes" id="UP000199586">
    <property type="component" value="Unassembled WGS sequence"/>
</dbReference>
<feature type="domain" description="Enoyl reductase (ER)" evidence="3">
    <location>
        <begin position="12"/>
        <end position="324"/>
    </location>
</feature>
<dbReference type="GO" id="GO:0070402">
    <property type="term" value="F:NADPH binding"/>
    <property type="evidence" value="ECO:0007669"/>
    <property type="project" value="TreeGrafter"/>
</dbReference>
<protein>
    <submittedName>
        <fullName evidence="4">NADPH:quinone reductase</fullName>
    </submittedName>
</protein>
<dbReference type="Pfam" id="PF08240">
    <property type="entry name" value="ADH_N"/>
    <property type="match status" value="1"/>
</dbReference>
<evidence type="ECO:0000313" key="5">
    <source>
        <dbReference type="Proteomes" id="UP000199586"/>
    </source>
</evidence>